<dbReference type="Proteomes" id="UP000616151">
    <property type="component" value="Unassembled WGS sequence"/>
</dbReference>
<dbReference type="EMBL" id="JAENHL010000007">
    <property type="protein sequence ID" value="MBK1868984.1"/>
    <property type="molecule type" value="Genomic_DNA"/>
</dbReference>
<organism evidence="1 2">
    <name type="scientific">Taklimakanibacter albus</name>
    <dbReference type="NCBI Taxonomy" id="2800327"/>
    <lineage>
        <taxon>Bacteria</taxon>
        <taxon>Pseudomonadati</taxon>
        <taxon>Pseudomonadota</taxon>
        <taxon>Alphaproteobacteria</taxon>
        <taxon>Hyphomicrobiales</taxon>
        <taxon>Aestuariivirgaceae</taxon>
        <taxon>Taklimakanibacter</taxon>
    </lineage>
</organism>
<sequence>MGKLRIRISVLDDDVSVRNALSRLLRASDFDVRAYGTGEEFLAAIDGFHPHCAIIDLHMPGMSGREVQRLVAKTESDIAVIVITGHDSSKSRTECLSDGASAYLTKPVDEMLLLTAIHDATAKQATLKRKQAIH</sequence>
<gene>
    <name evidence="1" type="ORF">JHL16_21675</name>
</gene>
<keyword evidence="2" id="KW-1185">Reference proteome</keyword>
<protein>
    <submittedName>
        <fullName evidence="1">Response regulator</fullName>
    </submittedName>
</protein>
<comment type="caution">
    <text evidence="1">The sequence shown here is derived from an EMBL/GenBank/DDBJ whole genome shotgun (WGS) entry which is preliminary data.</text>
</comment>
<evidence type="ECO:0000313" key="1">
    <source>
        <dbReference type="EMBL" id="MBK1868984.1"/>
    </source>
</evidence>
<name>A0ACC5R8I0_9HYPH</name>
<accession>A0ACC5R8I0</accession>
<evidence type="ECO:0000313" key="2">
    <source>
        <dbReference type="Proteomes" id="UP000616151"/>
    </source>
</evidence>
<reference evidence="1" key="1">
    <citation type="submission" date="2021-01" db="EMBL/GenBank/DDBJ databases">
        <authorList>
            <person name="Sun Q."/>
        </authorList>
    </citation>
    <scope>NUCLEOTIDE SEQUENCE</scope>
    <source>
        <strain evidence="1">YIM B02566</strain>
    </source>
</reference>
<proteinExistence type="predicted"/>